<comment type="caution">
    <text evidence="4">The sequence shown here is derived from an EMBL/GenBank/DDBJ whole genome shotgun (WGS) entry which is preliminary data.</text>
</comment>
<reference evidence="4 5" key="1">
    <citation type="journal article" date="2019" name="Environ. Microbiol.">
        <title>Species interactions and distinct microbial communities in high Arctic permafrost affected cryosols are associated with the CH4 and CO2 gas fluxes.</title>
        <authorList>
            <person name="Altshuler I."/>
            <person name="Hamel J."/>
            <person name="Turney S."/>
            <person name="Magnuson E."/>
            <person name="Levesque R."/>
            <person name="Greer C."/>
            <person name="Whyte L.G."/>
        </authorList>
    </citation>
    <scope>NUCLEOTIDE SEQUENCE [LARGE SCALE GENOMIC DNA]</scope>
    <source>
        <strain evidence="4 5">S06.C</strain>
    </source>
</reference>
<dbReference type="CDD" id="cd01949">
    <property type="entry name" value="GGDEF"/>
    <property type="match status" value="1"/>
</dbReference>
<gene>
    <name evidence="4" type="ORF">EAH82_12955</name>
</gene>
<evidence type="ECO:0000256" key="1">
    <source>
        <dbReference type="SAM" id="Phobius"/>
    </source>
</evidence>
<dbReference type="SMART" id="SM00086">
    <property type="entry name" value="PAC"/>
    <property type="match status" value="2"/>
</dbReference>
<dbReference type="NCBIfam" id="TIGR00254">
    <property type="entry name" value="GGDEF"/>
    <property type="match status" value="1"/>
</dbReference>
<dbReference type="PROSITE" id="PS50887">
    <property type="entry name" value="GGDEF"/>
    <property type="match status" value="1"/>
</dbReference>
<feature type="domain" description="PAS" evidence="2">
    <location>
        <begin position="132"/>
        <end position="177"/>
    </location>
</feature>
<feature type="domain" description="GGDEF" evidence="3">
    <location>
        <begin position="400"/>
        <end position="531"/>
    </location>
</feature>
<dbReference type="SMART" id="SM00267">
    <property type="entry name" value="GGDEF"/>
    <property type="match status" value="1"/>
</dbReference>
<name>A0A502DSY3_9BURK</name>
<evidence type="ECO:0000259" key="3">
    <source>
        <dbReference type="PROSITE" id="PS50887"/>
    </source>
</evidence>
<evidence type="ECO:0000313" key="5">
    <source>
        <dbReference type="Proteomes" id="UP000319212"/>
    </source>
</evidence>
<dbReference type="InterPro" id="IPR043128">
    <property type="entry name" value="Rev_trsase/Diguanyl_cyclase"/>
</dbReference>
<sequence length="531" mass="58905">MSDHDAVTLRNTAMQLIARRAPGSVSPSRVGEVVVSPELRATARDNPNGGFFVAKVALDQVERATAYRAVEGWPFVVYAGLNNARFLTPWRHQAVTVSLLAALCWLLVALASLVAFRASVRQSRVLHALAEQTRQMQALLRVAADGLHILDREGRLVEMSDSFAEMLRSTRERLLGRHVSSWDVNQDKTIIDAWLAKIAVGDKQRVEVQHLRDDGTVIEVELQLRVTEISGELMIFAAGRDITQVKQLLHEQTAMLESDLVGMVRVEGQTIGWRNQAFERLFGYAPGELAGMPLRTLYPDDDSYREAASEAKSMLGGAVQHRMELRMRRKTGERIWLAVSGVRLSHSQTFWMAVDITAMKQTHAQLAHAASHDPLTGLPNRVLLRQRLQQSLAGAAKEGRALAVCYMDLDGFKAINDQLGHEAGDLLLVEVAQRLRSVLRPGDDAFRIGGDEFVLVLAPATQAQWQQLLDRLLARITAPIDLQRGQPAWVHVTIGVATSEAVVSNVESLLDQADEIMLRGKRSGKGRVWWS</sequence>
<dbReference type="InterPro" id="IPR000160">
    <property type="entry name" value="GGDEF_dom"/>
</dbReference>
<dbReference type="PANTHER" id="PTHR44757:SF2">
    <property type="entry name" value="BIOFILM ARCHITECTURE MAINTENANCE PROTEIN MBAA"/>
    <property type="match status" value="1"/>
</dbReference>
<dbReference type="InterPro" id="IPR001610">
    <property type="entry name" value="PAC"/>
</dbReference>
<dbReference type="Gene3D" id="3.30.70.270">
    <property type="match status" value="1"/>
</dbReference>
<keyword evidence="1" id="KW-0812">Transmembrane</keyword>
<dbReference type="NCBIfam" id="TIGR00229">
    <property type="entry name" value="sensory_box"/>
    <property type="match status" value="2"/>
</dbReference>
<dbReference type="PANTHER" id="PTHR44757">
    <property type="entry name" value="DIGUANYLATE CYCLASE DGCP"/>
    <property type="match status" value="1"/>
</dbReference>
<dbReference type="InterPro" id="IPR035965">
    <property type="entry name" value="PAS-like_dom_sf"/>
</dbReference>
<dbReference type="OrthoDB" id="8929028at2"/>
<evidence type="ECO:0000313" key="4">
    <source>
        <dbReference type="EMBL" id="TPG27669.1"/>
    </source>
</evidence>
<dbReference type="SMART" id="SM00091">
    <property type="entry name" value="PAS"/>
    <property type="match status" value="2"/>
</dbReference>
<dbReference type="CDD" id="cd12915">
    <property type="entry name" value="PDC2_DGC_like"/>
    <property type="match status" value="1"/>
</dbReference>
<dbReference type="InterPro" id="IPR013656">
    <property type="entry name" value="PAS_4"/>
</dbReference>
<dbReference type="EMBL" id="RCZI01000003">
    <property type="protein sequence ID" value="TPG27669.1"/>
    <property type="molecule type" value="Genomic_DNA"/>
</dbReference>
<dbReference type="Proteomes" id="UP000319212">
    <property type="component" value="Unassembled WGS sequence"/>
</dbReference>
<dbReference type="SUPFAM" id="SSF55785">
    <property type="entry name" value="PYP-like sensor domain (PAS domain)"/>
    <property type="match status" value="2"/>
</dbReference>
<keyword evidence="1" id="KW-0472">Membrane</keyword>
<feature type="domain" description="PAS" evidence="2">
    <location>
        <begin position="275"/>
        <end position="301"/>
    </location>
</feature>
<dbReference type="RefSeq" id="WP_140842470.1">
    <property type="nucleotide sequence ID" value="NZ_RCZI01000003.1"/>
</dbReference>
<dbReference type="Pfam" id="PF00990">
    <property type="entry name" value="GGDEF"/>
    <property type="match status" value="1"/>
</dbReference>
<protein>
    <submittedName>
        <fullName evidence="4">Diguanylate cyclase</fullName>
    </submittedName>
</protein>
<dbReference type="Gene3D" id="3.30.450.20">
    <property type="entry name" value="PAS domain"/>
    <property type="match status" value="3"/>
</dbReference>
<dbReference type="Pfam" id="PF08448">
    <property type="entry name" value="PAS_4"/>
    <property type="match status" value="1"/>
</dbReference>
<dbReference type="InterPro" id="IPR000014">
    <property type="entry name" value="PAS"/>
</dbReference>
<organism evidence="4 5">
    <name type="scientific">Variovorax guangxiensis</name>
    <dbReference type="NCBI Taxonomy" id="1775474"/>
    <lineage>
        <taxon>Bacteria</taxon>
        <taxon>Pseudomonadati</taxon>
        <taxon>Pseudomonadota</taxon>
        <taxon>Betaproteobacteria</taxon>
        <taxon>Burkholderiales</taxon>
        <taxon>Comamonadaceae</taxon>
        <taxon>Variovorax</taxon>
    </lineage>
</organism>
<dbReference type="PROSITE" id="PS50112">
    <property type="entry name" value="PAS"/>
    <property type="match status" value="2"/>
</dbReference>
<dbReference type="CDD" id="cd00130">
    <property type="entry name" value="PAS"/>
    <property type="match status" value="2"/>
</dbReference>
<dbReference type="AlphaFoldDB" id="A0A502DSY3"/>
<proteinExistence type="predicted"/>
<feature type="transmembrane region" description="Helical" evidence="1">
    <location>
        <begin position="94"/>
        <end position="116"/>
    </location>
</feature>
<dbReference type="SUPFAM" id="SSF55073">
    <property type="entry name" value="Nucleotide cyclase"/>
    <property type="match status" value="1"/>
</dbReference>
<keyword evidence="1" id="KW-1133">Transmembrane helix</keyword>
<dbReference type="Pfam" id="PF13426">
    <property type="entry name" value="PAS_9"/>
    <property type="match status" value="1"/>
</dbReference>
<accession>A0A502DSY3</accession>
<evidence type="ECO:0000259" key="2">
    <source>
        <dbReference type="PROSITE" id="PS50112"/>
    </source>
</evidence>
<dbReference type="InterPro" id="IPR052155">
    <property type="entry name" value="Biofilm_reg_signaling"/>
</dbReference>
<dbReference type="InterPro" id="IPR029787">
    <property type="entry name" value="Nucleotide_cyclase"/>
</dbReference>